<name>A0A8S5S4D8_9CAUD</name>
<accession>A0A8S5S4D8</accession>
<proteinExistence type="predicted"/>
<evidence type="ECO:0008006" key="2">
    <source>
        <dbReference type="Google" id="ProtNLM"/>
    </source>
</evidence>
<reference evidence="1" key="1">
    <citation type="journal article" date="2021" name="Proc. Natl. Acad. Sci. U.S.A.">
        <title>A Catalog of Tens of Thousands of Viruses from Human Metagenomes Reveals Hidden Associations with Chronic Diseases.</title>
        <authorList>
            <person name="Tisza M.J."/>
            <person name="Buck C.B."/>
        </authorList>
    </citation>
    <scope>NUCLEOTIDE SEQUENCE</scope>
    <source>
        <strain evidence="1">CtmP938</strain>
    </source>
</reference>
<evidence type="ECO:0000313" key="1">
    <source>
        <dbReference type="EMBL" id="DAF45792.1"/>
    </source>
</evidence>
<sequence>MAEEKKMGRPTDNPKGRPIHVRLDAESDTILEAYCAKEHVTRAEAIRRGIYLLKEHT</sequence>
<dbReference type="EMBL" id="BK032519">
    <property type="protein sequence ID" value="DAF45792.1"/>
    <property type="molecule type" value="Genomic_DNA"/>
</dbReference>
<organism evidence="1">
    <name type="scientific">Siphoviridae sp. ctmP938</name>
    <dbReference type="NCBI Taxonomy" id="2827933"/>
    <lineage>
        <taxon>Viruses</taxon>
        <taxon>Duplodnaviria</taxon>
        <taxon>Heunggongvirae</taxon>
        <taxon>Uroviricota</taxon>
        <taxon>Caudoviricetes</taxon>
    </lineage>
</organism>
<protein>
    <recommendedName>
        <fullName evidence="2">CopG family transcriptional regulator</fullName>
    </recommendedName>
</protein>